<feature type="transmembrane region" description="Helical" evidence="1">
    <location>
        <begin position="96"/>
        <end position="117"/>
    </location>
</feature>
<name>A0ABY4G5J3_9BACT</name>
<dbReference type="RefSeq" id="WP_245120020.1">
    <property type="nucleotide sequence ID" value="NZ_CP095061.1"/>
</dbReference>
<feature type="transmembrane region" description="Helical" evidence="1">
    <location>
        <begin position="332"/>
        <end position="351"/>
    </location>
</feature>
<dbReference type="Proteomes" id="UP000830401">
    <property type="component" value="Chromosome"/>
</dbReference>
<protein>
    <recommendedName>
        <fullName evidence="4">Glycosyltransferase RgtA/B/C/D-like domain-containing protein</fullName>
    </recommendedName>
</protein>
<feature type="transmembrane region" description="Helical" evidence="1">
    <location>
        <begin position="148"/>
        <end position="169"/>
    </location>
</feature>
<feature type="transmembrane region" description="Helical" evidence="1">
    <location>
        <begin position="124"/>
        <end position="142"/>
    </location>
</feature>
<feature type="transmembrane region" description="Helical" evidence="1">
    <location>
        <begin position="407"/>
        <end position="426"/>
    </location>
</feature>
<feature type="transmembrane region" description="Helical" evidence="1">
    <location>
        <begin position="381"/>
        <end position="401"/>
    </location>
</feature>
<evidence type="ECO:0000256" key="1">
    <source>
        <dbReference type="SAM" id="Phobius"/>
    </source>
</evidence>
<accession>A0ABY4G5J3</accession>
<dbReference type="EMBL" id="CP095061">
    <property type="protein sequence ID" value="UOQ66041.1"/>
    <property type="molecule type" value="Genomic_DNA"/>
</dbReference>
<evidence type="ECO:0008006" key="4">
    <source>
        <dbReference type="Google" id="ProtNLM"/>
    </source>
</evidence>
<organism evidence="2 3">
    <name type="scientific">Hymenobacter volaticus</name>
    <dbReference type="NCBI Taxonomy" id="2932254"/>
    <lineage>
        <taxon>Bacteria</taxon>
        <taxon>Pseudomonadati</taxon>
        <taxon>Bacteroidota</taxon>
        <taxon>Cytophagia</taxon>
        <taxon>Cytophagales</taxon>
        <taxon>Hymenobacteraceae</taxon>
        <taxon>Hymenobacter</taxon>
    </lineage>
</organism>
<feature type="transmembrane region" description="Helical" evidence="1">
    <location>
        <begin position="301"/>
        <end position="320"/>
    </location>
</feature>
<proteinExistence type="predicted"/>
<sequence length="581" mass="67415">MKNWLRLMLVTGFYALLFVLFTWPLAAHFTTAFPTVPGHDSLLYAWNFWYFREAVVSGHNPFYTDWLLYPWGASLIMHAYMPLLGVLNLALNNVPLTINIGLLVSYALSGTGAYLLCRRWVRNPILCLLAGVIFAYSPYKLIRLPEHYNLVLTATVPFYIIAFLDAFTFRSGKILPRVQRYRAVGWCFMLGLITLLCDYYVTFGLLYFSFAYASWYWLRLGKLNWHRWYTWVLVILVLSISHVFIKLLRIVQVPDMDGLWWGGDVVSYFMPPPTSRFLDFEWAQEMYLNPEVFTMPGSLEMILFIGYLLPVLGLLMIVWPHRPTSARHLDHAGRPLVWVLIFFVMLTLPTLRIHGHETLNLPTSLLHYIPFFNNIRCPTRWVMMIGLFLPLVVFSTVEALWQFRLTPARQLMVSAVLMVVMLFEYWPKTMHFTTADIPIVYDEVAKLPGTTLFPIPFGVSDGYRMIGQVQTEQFFYQARHRKKMPIGYFARVRPAIFAAFQQDTVIKRLITLQTHPDTIPPALATPAQTSAFLRRYQPAAFVVDPGYRDKPVHLYLRQLLQPYGYHEQTIGDHVLLVPPAK</sequence>
<feature type="transmembrane region" description="Helical" evidence="1">
    <location>
        <begin position="181"/>
        <end position="208"/>
    </location>
</feature>
<keyword evidence="1" id="KW-1133">Transmembrane helix</keyword>
<keyword evidence="1" id="KW-0472">Membrane</keyword>
<evidence type="ECO:0000313" key="3">
    <source>
        <dbReference type="Proteomes" id="UP000830401"/>
    </source>
</evidence>
<evidence type="ECO:0000313" key="2">
    <source>
        <dbReference type="EMBL" id="UOQ66041.1"/>
    </source>
</evidence>
<reference evidence="2" key="1">
    <citation type="submission" date="2022-04" db="EMBL/GenBank/DDBJ databases">
        <title>Hymenobacter sp. isolated from the air.</title>
        <authorList>
            <person name="Won M."/>
            <person name="Lee C.-M."/>
            <person name="Woen H.-Y."/>
            <person name="Kwon S.-W."/>
        </authorList>
    </citation>
    <scope>NUCLEOTIDE SEQUENCE</scope>
    <source>
        <strain evidence="2">5420S-77</strain>
    </source>
</reference>
<keyword evidence="1" id="KW-0812">Transmembrane</keyword>
<gene>
    <name evidence="2" type="ORF">MUN86_21420</name>
</gene>
<feature type="transmembrane region" description="Helical" evidence="1">
    <location>
        <begin position="228"/>
        <end position="248"/>
    </location>
</feature>
<keyword evidence="3" id="KW-1185">Reference proteome</keyword>